<evidence type="ECO:0000313" key="1">
    <source>
        <dbReference type="EMBL" id="CAK1553309.1"/>
    </source>
</evidence>
<evidence type="ECO:0000313" key="2">
    <source>
        <dbReference type="Proteomes" id="UP001497472"/>
    </source>
</evidence>
<sequence length="143" mass="15520">MEVNTCHTHNYRQFPTQCTLNVPKARKKCNETTIRCTAVGSTPSTTLGSDCSTSTATKSSSVKTFGFSGNKPVALNPASPLLIVATSENAFLTNDATSYGVILSATFSDFIYVEPLLYINKIAFSYISCFERSKKETSSGCMR</sequence>
<organism evidence="1 2">
    <name type="scientific">Leptosia nina</name>
    <dbReference type="NCBI Taxonomy" id="320188"/>
    <lineage>
        <taxon>Eukaryota</taxon>
        <taxon>Metazoa</taxon>
        <taxon>Ecdysozoa</taxon>
        <taxon>Arthropoda</taxon>
        <taxon>Hexapoda</taxon>
        <taxon>Insecta</taxon>
        <taxon>Pterygota</taxon>
        <taxon>Neoptera</taxon>
        <taxon>Endopterygota</taxon>
        <taxon>Lepidoptera</taxon>
        <taxon>Glossata</taxon>
        <taxon>Ditrysia</taxon>
        <taxon>Papilionoidea</taxon>
        <taxon>Pieridae</taxon>
        <taxon>Pierinae</taxon>
        <taxon>Leptosia</taxon>
    </lineage>
</organism>
<dbReference type="AlphaFoldDB" id="A0AAV1JXD9"/>
<proteinExistence type="predicted"/>
<gene>
    <name evidence="1" type="ORF">LNINA_LOCUS12315</name>
</gene>
<dbReference type="Proteomes" id="UP001497472">
    <property type="component" value="Unassembled WGS sequence"/>
</dbReference>
<reference evidence="1 2" key="1">
    <citation type="submission" date="2023-11" db="EMBL/GenBank/DDBJ databases">
        <authorList>
            <person name="Okamura Y."/>
        </authorList>
    </citation>
    <scope>NUCLEOTIDE SEQUENCE [LARGE SCALE GENOMIC DNA]</scope>
</reference>
<keyword evidence="2" id="KW-1185">Reference proteome</keyword>
<protein>
    <submittedName>
        <fullName evidence="1">Uncharacterized protein</fullName>
    </submittedName>
</protein>
<comment type="caution">
    <text evidence="1">The sequence shown here is derived from an EMBL/GenBank/DDBJ whole genome shotgun (WGS) entry which is preliminary data.</text>
</comment>
<name>A0AAV1JXD9_9NEOP</name>
<dbReference type="EMBL" id="CAVLEF010000215">
    <property type="protein sequence ID" value="CAK1553309.1"/>
    <property type="molecule type" value="Genomic_DNA"/>
</dbReference>
<accession>A0AAV1JXD9</accession>